<proteinExistence type="predicted"/>
<feature type="domain" description="Guanylate cyclase" evidence="1">
    <location>
        <begin position="49"/>
        <end position="181"/>
    </location>
</feature>
<dbReference type="GO" id="GO:0004016">
    <property type="term" value="F:adenylate cyclase activity"/>
    <property type="evidence" value="ECO:0007669"/>
    <property type="project" value="UniProtKB-ARBA"/>
</dbReference>
<evidence type="ECO:0000259" key="1">
    <source>
        <dbReference type="PROSITE" id="PS50125"/>
    </source>
</evidence>
<evidence type="ECO:0000313" key="2">
    <source>
        <dbReference type="EMBL" id="TSI16184.1"/>
    </source>
</evidence>
<dbReference type="OrthoDB" id="9807521at2"/>
<gene>
    <name evidence="2" type="ORF">FO013_11225</name>
</gene>
<dbReference type="Gene3D" id="3.30.70.1230">
    <property type="entry name" value="Nucleotide cyclase"/>
    <property type="match status" value="1"/>
</dbReference>
<keyword evidence="3" id="KW-1185">Reference proteome</keyword>
<dbReference type="InterPro" id="IPR001054">
    <property type="entry name" value="A/G_cyclase"/>
</dbReference>
<dbReference type="SUPFAM" id="SSF55073">
    <property type="entry name" value="Nucleotide cyclase"/>
    <property type="match status" value="1"/>
</dbReference>
<dbReference type="PROSITE" id="PS50125">
    <property type="entry name" value="GUANYLATE_CYCLASE_2"/>
    <property type="match status" value="1"/>
</dbReference>
<dbReference type="GO" id="GO:0035556">
    <property type="term" value="P:intracellular signal transduction"/>
    <property type="evidence" value="ECO:0007669"/>
    <property type="project" value="InterPro"/>
</dbReference>
<dbReference type="RefSeq" id="WP_143922619.1">
    <property type="nucleotide sequence ID" value="NZ_VLTK01000005.1"/>
</dbReference>
<sequence>MEQQVALKDELMTYVNTVFTDSWTRRQGQKVPEAEGVKLTNEAVELNATVLYADLAGSTQIVETKQDWVAADLYKSYLYCAAKIIRSNGGVITAYDGDRVMAVFIGGTKNSSAAKSGLQINWMTKNVVMSRYRQRFPKTTLELKQRVGIDTSKLFVARTGIRGNNDLVWVGNAANHAAKMAALDPTYPTYISSAVYGSLLDWAKLGGEGTKQNMWTTLGSTALGYSLYGSAWTWSVA</sequence>
<accession>A0A556CFH5</accession>
<dbReference type="EMBL" id="VLTK01000005">
    <property type="protein sequence ID" value="TSI16184.1"/>
    <property type="molecule type" value="Genomic_DNA"/>
</dbReference>
<comment type="caution">
    <text evidence="2">The sequence shown here is derived from an EMBL/GenBank/DDBJ whole genome shotgun (WGS) entry which is preliminary data.</text>
</comment>
<dbReference type="InterPro" id="IPR029787">
    <property type="entry name" value="Nucleotide_cyclase"/>
</dbReference>
<reference evidence="2 3" key="1">
    <citation type="submission" date="2019-07" db="EMBL/GenBank/DDBJ databases">
        <title>Draft genome sequence of Brevibacterium aurantiacum XU54 isolated from Xinjiang China.</title>
        <authorList>
            <person name="Xu X."/>
        </authorList>
    </citation>
    <scope>NUCLEOTIDE SEQUENCE [LARGE SCALE GENOMIC DNA]</scope>
    <source>
        <strain evidence="2 3">XU54</strain>
    </source>
</reference>
<name>A0A556CFH5_BREAU</name>
<protein>
    <submittedName>
        <fullName evidence="2">Adenylate/guanylate cyclase domain-containing protein</fullName>
    </submittedName>
</protein>
<dbReference type="Proteomes" id="UP000316406">
    <property type="component" value="Unassembled WGS sequence"/>
</dbReference>
<organism evidence="2 3">
    <name type="scientific">Brevibacterium aurantiacum</name>
    <dbReference type="NCBI Taxonomy" id="273384"/>
    <lineage>
        <taxon>Bacteria</taxon>
        <taxon>Bacillati</taxon>
        <taxon>Actinomycetota</taxon>
        <taxon>Actinomycetes</taxon>
        <taxon>Micrococcales</taxon>
        <taxon>Brevibacteriaceae</taxon>
        <taxon>Brevibacterium</taxon>
    </lineage>
</organism>
<evidence type="ECO:0000313" key="3">
    <source>
        <dbReference type="Proteomes" id="UP000316406"/>
    </source>
</evidence>
<dbReference type="GO" id="GO:0009190">
    <property type="term" value="P:cyclic nucleotide biosynthetic process"/>
    <property type="evidence" value="ECO:0007669"/>
    <property type="project" value="InterPro"/>
</dbReference>
<dbReference type="AlphaFoldDB" id="A0A556CFH5"/>